<sequence length="130" mass="13925">MNGWLAASGLVTIVVGLVHSIFGERLIFQRLRTGNGWIPTQCGPQLREPHVRILWVSWHLVTLIGWALSAVLLMLSLPAATAWPTHPMLIAIVAGLLASSALVFIGTKGKHPGWIGLLVAAVLALLGGWL</sequence>
<dbReference type="Proteomes" id="UP000267464">
    <property type="component" value="Unassembled WGS sequence"/>
</dbReference>
<evidence type="ECO:0000256" key="1">
    <source>
        <dbReference type="SAM" id="Phobius"/>
    </source>
</evidence>
<proteinExistence type="predicted"/>
<keyword evidence="3" id="KW-1185">Reference proteome</keyword>
<keyword evidence="1" id="KW-0812">Transmembrane</keyword>
<feature type="transmembrane region" description="Helical" evidence="1">
    <location>
        <begin position="87"/>
        <end position="105"/>
    </location>
</feature>
<keyword evidence="1" id="KW-1133">Transmembrane helix</keyword>
<evidence type="ECO:0000313" key="3">
    <source>
        <dbReference type="Proteomes" id="UP000267464"/>
    </source>
</evidence>
<dbReference type="OrthoDB" id="1162797at2"/>
<reference evidence="2 3" key="2">
    <citation type="submission" date="2018-12" db="EMBL/GenBank/DDBJ databases">
        <title>Rhizobacter gummiphilus sp. nov., a rubber-degrading bacterium isolated from the soil of a botanical garden in Japan.</title>
        <authorList>
            <person name="Shunsuke S.S."/>
        </authorList>
    </citation>
    <scope>NUCLEOTIDE SEQUENCE [LARGE SCALE GENOMIC DNA]</scope>
    <source>
        <strain evidence="2 3">S-16</strain>
    </source>
</reference>
<organism evidence="2 3">
    <name type="scientific">Piscinibacter terrae</name>
    <dbReference type="NCBI Taxonomy" id="2496871"/>
    <lineage>
        <taxon>Bacteria</taxon>
        <taxon>Pseudomonadati</taxon>
        <taxon>Pseudomonadota</taxon>
        <taxon>Betaproteobacteria</taxon>
        <taxon>Burkholderiales</taxon>
        <taxon>Sphaerotilaceae</taxon>
        <taxon>Piscinibacter</taxon>
    </lineage>
</organism>
<dbReference type="RefSeq" id="WP_124539947.1">
    <property type="nucleotide sequence ID" value="NZ_QUSW01000002.1"/>
</dbReference>
<keyword evidence="1" id="KW-0472">Membrane</keyword>
<name>A0A3N7HS13_9BURK</name>
<protein>
    <submittedName>
        <fullName evidence="2">Uncharacterized protein</fullName>
    </submittedName>
</protein>
<dbReference type="EMBL" id="QUSW01000002">
    <property type="protein sequence ID" value="RQP25040.1"/>
    <property type="molecule type" value="Genomic_DNA"/>
</dbReference>
<feature type="transmembrane region" description="Helical" evidence="1">
    <location>
        <begin position="53"/>
        <end position="75"/>
    </location>
</feature>
<gene>
    <name evidence="2" type="ORF">DZC73_09300</name>
</gene>
<feature type="transmembrane region" description="Helical" evidence="1">
    <location>
        <begin position="111"/>
        <end position="129"/>
    </location>
</feature>
<comment type="caution">
    <text evidence="2">The sequence shown here is derived from an EMBL/GenBank/DDBJ whole genome shotgun (WGS) entry which is preliminary data.</text>
</comment>
<dbReference type="AlphaFoldDB" id="A0A3N7HS13"/>
<accession>A0A3N7HS13</accession>
<evidence type="ECO:0000313" key="2">
    <source>
        <dbReference type="EMBL" id="RQP25040.1"/>
    </source>
</evidence>
<reference evidence="2 3" key="1">
    <citation type="submission" date="2018-08" db="EMBL/GenBank/DDBJ databases">
        <authorList>
            <person name="Khan S.A."/>
            <person name="Jeon C.O."/>
            <person name="Chun B.H."/>
            <person name="Jeong S.E."/>
        </authorList>
    </citation>
    <scope>NUCLEOTIDE SEQUENCE [LARGE SCALE GENOMIC DNA]</scope>
    <source>
        <strain evidence="2 3">S-16</strain>
    </source>
</reference>